<dbReference type="RefSeq" id="WP_074875489.1">
    <property type="nucleotide sequence ID" value="NZ_FOXI01000002.1"/>
</dbReference>
<keyword evidence="3 5" id="KW-1133">Transmembrane helix</keyword>
<evidence type="ECO:0000313" key="6">
    <source>
        <dbReference type="EMBL" id="SFP22145.1"/>
    </source>
</evidence>
<keyword evidence="7" id="KW-1185">Reference proteome</keyword>
<accession>A0A1I5NJZ4</accession>
<evidence type="ECO:0000256" key="5">
    <source>
        <dbReference type="SAM" id="Phobius"/>
    </source>
</evidence>
<protein>
    <submittedName>
        <fullName evidence="6">Energy-coupling factor transport system permease protein</fullName>
    </submittedName>
</protein>
<dbReference type="AlphaFoldDB" id="A0A1I5NJZ4"/>
<dbReference type="EMBL" id="FOXI01000002">
    <property type="protein sequence ID" value="SFP22145.1"/>
    <property type="molecule type" value="Genomic_DNA"/>
</dbReference>
<feature type="transmembrane region" description="Helical" evidence="5">
    <location>
        <begin position="65"/>
        <end position="84"/>
    </location>
</feature>
<evidence type="ECO:0000256" key="3">
    <source>
        <dbReference type="ARBA" id="ARBA00022989"/>
    </source>
</evidence>
<comment type="subcellular location">
    <subcellularLocation>
        <location evidence="1">Membrane</location>
        <topology evidence="1">Multi-pass membrane protein</topology>
    </subcellularLocation>
</comment>
<proteinExistence type="predicted"/>
<evidence type="ECO:0000256" key="1">
    <source>
        <dbReference type="ARBA" id="ARBA00004141"/>
    </source>
</evidence>
<feature type="transmembrane region" description="Helical" evidence="5">
    <location>
        <begin position="236"/>
        <end position="257"/>
    </location>
</feature>
<dbReference type="PANTHER" id="PTHR33514">
    <property type="entry name" value="PROTEIN ABCI12, CHLOROPLASTIC"/>
    <property type="match status" value="1"/>
</dbReference>
<gene>
    <name evidence="6" type="ORF">SAMN05216277_10271</name>
</gene>
<feature type="transmembrane region" description="Helical" evidence="5">
    <location>
        <begin position="137"/>
        <end position="157"/>
    </location>
</feature>
<dbReference type="OrthoDB" id="31170at2157"/>
<dbReference type="Proteomes" id="UP000183769">
    <property type="component" value="Unassembled WGS sequence"/>
</dbReference>
<evidence type="ECO:0000256" key="4">
    <source>
        <dbReference type="ARBA" id="ARBA00023136"/>
    </source>
</evidence>
<dbReference type="InterPro" id="IPR003339">
    <property type="entry name" value="ABC/ECF_trnsptr_transmembrane"/>
</dbReference>
<evidence type="ECO:0000256" key="2">
    <source>
        <dbReference type="ARBA" id="ARBA00022692"/>
    </source>
</evidence>
<evidence type="ECO:0000313" key="7">
    <source>
        <dbReference type="Proteomes" id="UP000183769"/>
    </source>
</evidence>
<keyword evidence="2 5" id="KW-0812">Transmembrane</keyword>
<sequence length="260" mass="28573">MSSTSLYVDADSFLHRLDPRAKLALLVAMAVPAYTFGRPAFIAIPFVAALVGLWIGQGLRNLRRVWFIIVALFVVGLVVWPGFVERGGPVVVDVGPLYLTERQTLFALGRSLRITSFILGGLVYVSTTSNEEIVRGMRGLGLPYAFCFAVGTALRLFPTFLDAAGTVRQAQEARGLEISSRNPIERARSFIPLLIPVFMTAFRNIETQSMALEARGFDTRSERTFYRDSDFAFRDWLAVGFTVAVSVASIALSTMGVGTF</sequence>
<feature type="transmembrane region" description="Helical" evidence="5">
    <location>
        <begin position="104"/>
        <end position="125"/>
    </location>
</feature>
<dbReference type="GO" id="GO:0005886">
    <property type="term" value="C:plasma membrane"/>
    <property type="evidence" value="ECO:0007669"/>
    <property type="project" value="UniProtKB-ARBA"/>
</dbReference>
<dbReference type="CDD" id="cd16914">
    <property type="entry name" value="EcfT"/>
    <property type="match status" value="1"/>
</dbReference>
<organism evidence="6 7">
    <name type="scientific">Halolamina pelagica</name>
    <dbReference type="NCBI Taxonomy" id="699431"/>
    <lineage>
        <taxon>Archaea</taxon>
        <taxon>Methanobacteriati</taxon>
        <taxon>Methanobacteriota</taxon>
        <taxon>Stenosarchaea group</taxon>
        <taxon>Halobacteria</taxon>
        <taxon>Halobacteriales</taxon>
        <taxon>Haloferacaceae</taxon>
    </lineage>
</organism>
<reference evidence="7" key="1">
    <citation type="submission" date="2016-10" db="EMBL/GenBank/DDBJ databases">
        <authorList>
            <person name="Varghese N."/>
            <person name="Submissions S."/>
        </authorList>
    </citation>
    <scope>NUCLEOTIDE SEQUENCE [LARGE SCALE GENOMIC DNA]</scope>
    <source>
        <strain evidence="7">CGMCC 1.10329</strain>
    </source>
</reference>
<dbReference type="Pfam" id="PF02361">
    <property type="entry name" value="CbiQ"/>
    <property type="match status" value="1"/>
</dbReference>
<keyword evidence="4 5" id="KW-0472">Membrane</keyword>
<name>A0A1I5NJZ4_9EURY</name>
<dbReference type="PANTHER" id="PTHR33514:SF13">
    <property type="entry name" value="PROTEIN ABCI12, CHLOROPLASTIC"/>
    <property type="match status" value="1"/>
</dbReference>
<feature type="transmembrane region" description="Helical" evidence="5">
    <location>
        <begin position="23"/>
        <end position="53"/>
    </location>
</feature>